<dbReference type="Proteomes" id="UP000078555">
    <property type="component" value="Unassembled WGS sequence"/>
</dbReference>
<evidence type="ECO:0000313" key="1">
    <source>
        <dbReference type="EMBL" id="SBT38895.1"/>
    </source>
</evidence>
<dbReference type="AlphaFoldDB" id="A0A1A8Z535"/>
<protein>
    <submittedName>
        <fullName evidence="1">Uncharacterized protein</fullName>
    </submittedName>
</protein>
<reference evidence="2" key="1">
    <citation type="submission" date="2016-05" db="EMBL/GenBank/DDBJ databases">
        <authorList>
            <person name="Naeem Raeece"/>
        </authorList>
    </citation>
    <scope>NUCLEOTIDE SEQUENCE [LARGE SCALE GENOMIC DNA]</scope>
</reference>
<keyword evidence="2" id="KW-1185">Reference proteome</keyword>
<proteinExistence type="predicted"/>
<evidence type="ECO:0000313" key="2">
    <source>
        <dbReference type="Proteomes" id="UP000078555"/>
    </source>
</evidence>
<accession>A0A1A8Z535</accession>
<gene>
    <name evidence="1" type="ORF">POVWA1_038990</name>
</gene>
<sequence>MSAQTALRRYGEAYADGNKNIHNVITQWGVARRGRCGRYGRCTPSRFLSNFLMISTRVENYEQAQNNTCALSRYERSGLTVIAQLPVPFATYKRT</sequence>
<name>A0A1A8Z535_PLAOA</name>
<organism evidence="1 2">
    <name type="scientific">Plasmodium ovale wallikeri</name>
    <dbReference type="NCBI Taxonomy" id="864142"/>
    <lineage>
        <taxon>Eukaryota</taxon>
        <taxon>Sar</taxon>
        <taxon>Alveolata</taxon>
        <taxon>Apicomplexa</taxon>
        <taxon>Aconoidasida</taxon>
        <taxon>Haemosporida</taxon>
        <taxon>Plasmodiidae</taxon>
        <taxon>Plasmodium</taxon>
        <taxon>Plasmodium (Plasmodium)</taxon>
    </lineage>
</organism>
<dbReference type="EMBL" id="FLRD01000109">
    <property type="protein sequence ID" value="SBT38895.1"/>
    <property type="molecule type" value="Genomic_DNA"/>
</dbReference>